<feature type="coiled-coil region" evidence="7">
    <location>
        <begin position="24"/>
        <end position="65"/>
    </location>
</feature>
<dbReference type="HAMAP" id="MF_01159">
    <property type="entry name" value="YabA"/>
    <property type="match status" value="1"/>
</dbReference>
<feature type="binding site" evidence="6">
    <location>
        <position position="101"/>
    </location>
    <ligand>
        <name>Zn(2+)</name>
        <dbReference type="ChEBI" id="CHEBI:29105"/>
    </ligand>
</feature>
<proteinExistence type="inferred from homology"/>
<dbReference type="InterPro" id="IPR010377">
    <property type="entry name" value="YabA"/>
</dbReference>
<comment type="function">
    <text evidence="6">Involved in control of chromosome replication initiation. Inhibits the cooperative binding of DnaA to the oriC region, thus negatively regulating initiation of chromosome replication. Inhibits the ability of DnaA-ATP to form a helix on DNA; does not disassemble preformed DnaA-DNA helices. Decreases the residence time of DnaA on the chromosome at its binding sites (oriC, replication forks and promoter-binding sites). Tethers DnaA to the replication machinery via the DNA polymerase beta sliding clamp subunit (dnaN). Associates with oriC and other DnaA targets on the chromosome in a DnaA-dependent manner.</text>
</comment>
<dbReference type="GO" id="GO:0006260">
    <property type="term" value="P:DNA replication"/>
    <property type="evidence" value="ECO:0007669"/>
    <property type="project" value="UniProtKB-KW"/>
</dbReference>
<keyword evidence="4 6" id="KW-0862">Zinc</keyword>
<protein>
    <recommendedName>
        <fullName evidence="6">Replication initiation control protein YabA</fullName>
    </recommendedName>
</protein>
<keyword evidence="2 6" id="KW-0235">DNA replication</keyword>
<evidence type="ECO:0000256" key="1">
    <source>
        <dbReference type="ARBA" id="ARBA00022490"/>
    </source>
</evidence>
<evidence type="ECO:0000256" key="6">
    <source>
        <dbReference type="HAMAP-Rule" id="MF_01159"/>
    </source>
</evidence>
<dbReference type="GO" id="GO:0008156">
    <property type="term" value="P:negative regulation of DNA replication"/>
    <property type="evidence" value="ECO:0007669"/>
    <property type="project" value="UniProtKB-UniRule"/>
</dbReference>
<keyword evidence="7" id="KW-0175">Coiled coil</keyword>
<keyword evidence="9" id="KW-1185">Reference proteome</keyword>
<dbReference type="RefSeq" id="WP_126831099.1">
    <property type="nucleotide sequence ID" value="NZ_CBCRYB010000003.1"/>
</dbReference>
<dbReference type="GO" id="GO:0008270">
    <property type="term" value="F:zinc ion binding"/>
    <property type="evidence" value="ECO:0007669"/>
    <property type="project" value="UniProtKB-UniRule"/>
</dbReference>
<evidence type="ECO:0000256" key="4">
    <source>
        <dbReference type="ARBA" id="ARBA00022833"/>
    </source>
</evidence>
<evidence type="ECO:0000256" key="7">
    <source>
        <dbReference type="SAM" id="Coils"/>
    </source>
</evidence>
<comment type="similarity">
    <text evidence="6">Belongs to the YabA family.</text>
</comment>
<accession>A0A430ADA7</accession>
<dbReference type="GO" id="GO:0043590">
    <property type="term" value="C:bacterial nucleoid"/>
    <property type="evidence" value="ECO:0007669"/>
    <property type="project" value="UniProtKB-UniRule"/>
</dbReference>
<keyword evidence="1 6" id="KW-0963">Cytoplasm</keyword>
<keyword evidence="5 6" id="KW-0236">DNA replication inhibitor</keyword>
<feature type="binding site" evidence="6">
    <location>
        <position position="85"/>
    </location>
    <ligand>
        <name>Zn(2+)</name>
        <dbReference type="ChEBI" id="CHEBI:29105"/>
    </ligand>
</feature>
<comment type="caution">
    <text evidence="8">The sequence shown here is derived from an EMBL/GenBank/DDBJ whole genome shotgun (WGS) entry which is preliminary data.</text>
</comment>
<organism evidence="8 9">
    <name type="scientific">Vagococcus fessus</name>
    <dbReference type="NCBI Taxonomy" id="120370"/>
    <lineage>
        <taxon>Bacteria</taxon>
        <taxon>Bacillati</taxon>
        <taxon>Bacillota</taxon>
        <taxon>Bacilli</taxon>
        <taxon>Lactobacillales</taxon>
        <taxon>Enterococcaceae</taxon>
        <taxon>Vagococcus</taxon>
    </lineage>
</organism>
<keyword evidence="3 6" id="KW-0479">Metal-binding</keyword>
<feature type="binding site" evidence="6">
    <location>
        <position position="87"/>
    </location>
    <ligand>
        <name>Zn(2+)</name>
        <dbReference type="ChEBI" id="CHEBI:29105"/>
    </ligand>
</feature>
<evidence type="ECO:0000313" key="8">
    <source>
        <dbReference type="EMBL" id="RSU05211.1"/>
    </source>
</evidence>
<dbReference type="EMBL" id="NGJY01000001">
    <property type="protein sequence ID" value="RSU05211.1"/>
    <property type="molecule type" value="Genomic_DNA"/>
</dbReference>
<comment type="subunit">
    <text evidence="6">Homotetramer. Interacts with both DnaA and DnaN, acting as a bridge between these two proteins.</text>
</comment>
<feature type="binding site" evidence="6">
    <location>
        <position position="104"/>
    </location>
    <ligand>
        <name>Zn(2+)</name>
        <dbReference type="ChEBI" id="CHEBI:29105"/>
    </ligand>
</feature>
<sequence>MDKKTLCDEFGNIETDLTSIIKRLSDMQQAVNTLAEQNVNLEIENRHLRERLMELEAATAEQDEEKQGLSKSRLNLEKIYEEGFHVCNICYGTRRENDEECAFCLDVIYGERR</sequence>
<evidence type="ECO:0000256" key="3">
    <source>
        <dbReference type="ARBA" id="ARBA00022723"/>
    </source>
</evidence>
<evidence type="ECO:0000256" key="2">
    <source>
        <dbReference type="ARBA" id="ARBA00022705"/>
    </source>
</evidence>
<reference evidence="8 9" key="1">
    <citation type="submission" date="2017-05" db="EMBL/GenBank/DDBJ databases">
        <title>Vagococcus spp. assemblies.</title>
        <authorList>
            <person name="Gulvik C.A."/>
        </authorList>
    </citation>
    <scope>NUCLEOTIDE SEQUENCE [LARGE SCALE GENOMIC DNA]</scope>
    <source>
        <strain evidence="8 9">CCUG 41755</strain>
    </source>
</reference>
<evidence type="ECO:0000256" key="5">
    <source>
        <dbReference type="ARBA" id="ARBA00022880"/>
    </source>
</evidence>
<evidence type="ECO:0000313" key="9">
    <source>
        <dbReference type="Proteomes" id="UP000287101"/>
    </source>
</evidence>
<dbReference type="PIRSF" id="PIRSF021439">
    <property type="entry name" value="DUF972"/>
    <property type="match status" value="1"/>
</dbReference>
<name>A0A430ADA7_9ENTE</name>
<dbReference type="Pfam" id="PF06156">
    <property type="entry name" value="YabA"/>
    <property type="match status" value="1"/>
</dbReference>
<dbReference type="OrthoDB" id="2112130at2"/>
<gene>
    <name evidence="6" type="primary">yabA</name>
    <name evidence="8" type="ORF">CBF31_04120</name>
</gene>
<comment type="cofactor">
    <cofactor evidence="6">
        <name>Zn(2+)</name>
        <dbReference type="ChEBI" id="CHEBI:29105"/>
    </cofactor>
    <text evidence="6">Binds 1 zinc ion per subunit.</text>
</comment>
<dbReference type="Proteomes" id="UP000287101">
    <property type="component" value="Unassembled WGS sequence"/>
</dbReference>
<comment type="subcellular location">
    <subcellularLocation>
        <location evidence="6">Cytoplasm</location>
        <location evidence="6">Nucleoid</location>
    </subcellularLocation>
    <text evidence="6">Localizes in tight foci, which correspond to the replisome at mid-cell throughout the cell cycle.</text>
</comment>
<dbReference type="AlphaFoldDB" id="A0A430ADA7"/>